<dbReference type="OrthoDB" id="4230227at2"/>
<dbReference type="EMBL" id="SMKI01000076">
    <property type="protein sequence ID" value="TDC76478.1"/>
    <property type="molecule type" value="Genomic_DNA"/>
</dbReference>
<name>A0A4R4TFN3_9ACTN</name>
<dbReference type="Proteomes" id="UP000295345">
    <property type="component" value="Unassembled WGS sequence"/>
</dbReference>
<proteinExistence type="predicted"/>
<keyword evidence="2" id="KW-1185">Reference proteome</keyword>
<comment type="caution">
    <text evidence="1">The sequence shown here is derived from an EMBL/GenBank/DDBJ whole genome shotgun (WGS) entry which is preliminary data.</text>
</comment>
<evidence type="ECO:0000313" key="1">
    <source>
        <dbReference type="EMBL" id="TDC76478.1"/>
    </source>
</evidence>
<sequence length="204" mass="22517">MRGLPRGFPRSEEGAVEAGASFASSLFALHRMSSGDRRDYVQDAMTNPPSKRRLDTDAVAFRARHGLTETGHVLNGNGDVIEGTRFLSECHPTLGAYRVEDSTADRFEVDYWMPCLLGTVNQDGRAIHVQTRWQMGRMALNWHDGDWRVDQLTRGPFDEPVTPPDEGTIVTSLSQRAALLGAGWLTFADARESSPDEAQPEDAG</sequence>
<protein>
    <submittedName>
        <fullName evidence="1">Uncharacterized protein</fullName>
    </submittedName>
</protein>
<evidence type="ECO:0000313" key="2">
    <source>
        <dbReference type="Proteomes" id="UP000295345"/>
    </source>
</evidence>
<organism evidence="1 2">
    <name type="scientific">Streptomyces hainanensis</name>
    <dbReference type="NCBI Taxonomy" id="402648"/>
    <lineage>
        <taxon>Bacteria</taxon>
        <taxon>Bacillati</taxon>
        <taxon>Actinomycetota</taxon>
        <taxon>Actinomycetes</taxon>
        <taxon>Kitasatosporales</taxon>
        <taxon>Streptomycetaceae</taxon>
        <taxon>Streptomyces</taxon>
    </lineage>
</organism>
<reference evidence="1 2" key="1">
    <citation type="submission" date="2019-03" db="EMBL/GenBank/DDBJ databases">
        <title>Draft genome sequences of novel Actinobacteria.</title>
        <authorList>
            <person name="Sahin N."/>
            <person name="Ay H."/>
            <person name="Saygin H."/>
        </authorList>
    </citation>
    <scope>NUCLEOTIDE SEQUENCE [LARGE SCALE GENOMIC DNA]</scope>
    <source>
        <strain evidence="1 2">DSM 41900</strain>
    </source>
</reference>
<accession>A0A4R4TFN3</accession>
<dbReference type="RefSeq" id="WP_132817544.1">
    <property type="nucleotide sequence ID" value="NZ_SMKI01000076.1"/>
</dbReference>
<dbReference type="AlphaFoldDB" id="A0A4R4TFN3"/>
<gene>
    <name evidence="1" type="ORF">E1283_09775</name>
</gene>